<evidence type="ECO:0000313" key="2">
    <source>
        <dbReference type="Proteomes" id="UP000481153"/>
    </source>
</evidence>
<dbReference type="Gene3D" id="3.40.50.1820">
    <property type="entry name" value="alpha/beta hydrolase"/>
    <property type="match status" value="1"/>
</dbReference>
<accession>A0A6G0XRU6</accession>
<reference evidence="1 2" key="1">
    <citation type="submission" date="2019-07" db="EMBL/GenBank/DDBJ databases">
        <title>Genomics analysis of Aphanomyces spp. identifies a new class of oomycete effector associated with host adaptation.</title>
        <authorList>
            <person name="Gaulin E."/>
        </authorList>
    </citation>
    <scope>NUCLEOTIDE SEQUENCE [LARGE SCALE GENOMIC DNA]</scope>
    <source>
        <strain evidence="1 2">ATCC 201684</strain>
    </source>
</reference>
<dbReference type="SUPFAM" id="SSF53474">
    <property type="entry name" value="alpha/beta-Hydrolases"/>
    <property type="match status" value="1"/>
</dbReference>
<protein>
    <recommendedName>
        <fullName evidence="3">Serine aminopeptidase S33 domain-containing protein</fullName>
    </recommendedName>
</protein>
<dbReference type="VEuPathDB" id="FungiDB:AeMF1_009982"/>
<evidence type="ECO:0008006" key="3">
    <source>
        <dbReference type="Google" id="ProtNLM"/>
    </source>
</evidence>
<keyword evidence="2" id="KW-1185">Reference proteome</keyword>
<dbReference type="Proteomes" id="UP000481153">
    <property type="component" value="Unassembled WGS sequence"/>
</dbReference>
<name>A0A6G0XRU6_9STRA</name>
<organism evidence="1 2">
    <name type="scientific">Aphanomyces euteiches</name>
    <dbReference type="NCBI Taxonomy" id="100861"/>
    <lineage>
        <taxon>Eukaryota</taxon>
        <taxon>Sar</taxon>
        <taxon>Stramenopiles</taxon>
        <taxon>Oomycota</taxon>
        <taxon>Saprolegniomycetes</taxon>
        <taxon>Saprolegniales</taxon>
        <taxon>Verrucalvaceae</taxon>
        <taxon>Aphanomyces</taxon>
    </lineage>
</organism>
<dbReference type="AlphaFoldDB" id="A0A6G0XRU6"/>
<proteinExistence type="predicted"/>
<evidence type="ECO:0000313" key="1">
    <source>
        <dbReference type="EMBL" id="KAF0743095.1"/>
    </source>
</evidence>
<dbReference type="EMBL" id="VJMJ01000022">
    <property type="protein sequence ID" value="KAF0743095.1"/>
    <property type="molecule type" value="Genomic_DNA"/>
</dbReference>
<sequence>MSFWASLFCTRALDFDTYAGYLKANLKEEGRLRALTKLFRASKANAHKHLQEYKLPILIGIGSIDPNFSSPEAEAQYIHDTIGTTTEKQVMLYPSVKHYPHTECPDAVAADLVHFLRQL</sequence>
<dbReference type="InterPro" id="IPR029058">
    <property type="entry name" value="AB_hydrolase_fold"/>
</dbReference>
<comment type="caution">
    <text evidence="1">The sequence shown here is derived from an EMBL/GenBank/DDBJ whole genome shotgun (WGS) entry which is preliminary data.</text>
</comment>
<gene>
    <name evidence="1" type="ORF">Ae201684_002152</name>
</gene>